<gene>
    <name evidence="1" type="ORF">NQ317_003717</name>
</gene>
<name>A0ABQ9K5I0_9CUCU</name>
<dbReference type="Proteomes" id="UP001162164">
    <property type="component" value="Unassembled WGS sequence"/>
</dbReference>
<protein>
    <submittedName>
        <fullName evidence="1">Uncharacterized protein</fullName>
    </submittedName>
</protein>
<evidence type="ECO:0000313" key="1">
    <source>
        <dbReference type="EMBL" id="KAJ8984802.1"/>
    </source>
</evidence>
<evidence type="ECO:0000313" key="2">
    <source>
        <dbReference type="Proteomes" id="UP001162164"/>
    </source>
</evidence>
<keyword evidence="2" id="KW-1185">Reference proteome</keyword>
<organism evidence="1 2">
    <name type="scientific">Molorchus minor</name>
    <dbReference type="NCBI Taxonomy" id="1323400"/>
    <lineage>
        <taxon>Eukaryota</taxon>
        <taxon>Metazoa</taxon>
        <taxon>Ecdysozoa</taxon>
        <taxon>Arthropoda</taxon>
        <taxon>Hexapoda</taxon>
        <taxon>Insecta</taxon>
        <taxon>Pterygota</taxon>
        <taxon>Neoptera</taxon>
        <taxon>Endopterygota</taxon>
        <taxon>Coleoptera</taxon>
        <taxon>Polyphaga</taxon>
        <taxon>Cucujiformia</taxon>
        <taxon>Chrysomeloidea</taxon>
        <taxon>Cerambycidae</taxon>
        <taxon>Lamiinae</taxon>
        <taxon>Monochamini</taxon>
        <taxon>Molorchus</taxon>
    </lineage>
</organism>
<reference evidence="1" key="1">
    <citation type="journal article" date="2023" name="Insect Mol. Biol.">
        <title>Genome sequencing provides insights into the evolution of gene families encoding plant cell wall-degrading enzymes in longhorned beetles.</title>
        <authorList>
            <person name="Shin N.R."/>
            <person name="Okamura Y."/>
            <person name="Kirsch R."/>
            <person name="Pauchet Y."/>
        </authorList>
    </citation>
    <scope>NUCLEOTIDE SEQUENCE</scope>
    <source>
        <strain evidence="1">MMC_N1</strain>
    </source>
</reference>
<dbReference type="EMBL" id="JAPWTJ010000026">
    <property type="protein sequence ID" value="KAJ8984802.1"/>
    <property type="molecule type" value="Genomic_DNA"/>
</dbReference>
<accession>A0ABQ9K5I0</accession>
<proteinExistence type="predicted"/>
<sequence>MAVQNNRIIIKGTFQSKRWNERIFLEKCVTEEKFQDINSRDEDSGPHLPHAVTPLAPTTADDNEFIKLDIKLSRYVRFASTRGGKNYPRTFKMSMDFSEFRHTLILHIIVDRLFSKKGLHIEKDIGAFIVNRTTD</sequence>
<comment type="caution">
    <text evidence="1">The sequence shown here is derived from an EMBL/GenBank/DDBJ whole genome shotgun (WGS) entry which is preliminary data.</text>
</comment>